<dbReference type="PANTHER" id="PTHR34821:SF2">
    <property type="entry name" value="INNER MEMBRANE PROTEIN YDCZ"/>
    <property type="match status" value="1"/>
</dbReference>
<feature type="transmembrane region" description="Helical" evidence="1">
    <location>
        <begin position="124"/>
        <end position="141"/>
    </location>
</feature>
<reference evidence="2" key="1">
    <citation type="submission" date="2023-08" db="EMBL/GenBank/DDBJ databases">
        <title>Emergence of clinically-relevant ST2 carbapenem-resistant Acinetobacter baumannii strains in hospital sewages in Zhejiang, East of China.</title>
        <authorList>
            <person name="Kaichao C."/>
            <person name="Zhang R."/>
        </authorList>
    </citation>
    <scope>NUCLEOTIDE SEQUENCE</scope>
    <source>
        <strain evidence="2">M-RB-37</strain>
    </source>
</reference>
<keyword evidence="1" id="KW-0472">Membrane</keyword>
<feature type="transmembrane region" description="Helical" evidence="1">
    <location>
        <begin position="74"/>
        <end position="104"/>
    </location>
</feature>
<dbReference type="PANTHER" id="PTHR34821">
    <property type="entry name" value="INNER MEMBRANE PROTEIN YDCZ"/>
    <property type="match status" value="1"/>
</dbReference>
<keyword evidence="1" id="KW-0812">Transmembrane</keyword>
<gene>
    <name evidence="2" type="ORF">RFH47_01490</name>
</gene>
<protein>
    <submittedName>
        <fullName evidence="2">DMT family transporter</fullName>
    </submittedName>
</protein>
<evidence type="ECO:0000313" key="3">
    <source>
        <dbReference type="Proteomes" id="UP001243844"/>
    </source>
</evidence>
<comment type="caution">
    <text evidence="2">The sequence shown here is derived from an EMBL/GenBank/DDBJ whole genome shotgun (WGS) entry which is preliminary data.</text>
</comment>
<dbReference type="InterPro" id="IPR006750">
    <property type="entry name" value="YdcZ"/>
</dbReference>
<name>A0AAW8J5F2_9GAMM</name>
<proteinExistence type="predicted"/>
<dbReference type="AlphaFoldDB" id="A0AAW8J5F2"/>
<accession>A0AAW8J5F2</accession>
<dbReference type="Pfam" id="PF04657">
    <property type="entry name" value="DMT_YdcZ"/>
    <property type="match status" value="1"/>
</dbReference>
<feature type="transmembrane region" description="Helical" evidence="1">
    <location>
        <begin position="29"/>
        <end position="53"/>
    </location>
</feature>
<dbReference type="Proteomes" id="UP001243844">
    <property type="component" value="Unassembled WGS sequence"/>
</dbReference>
<dbReference type="EMBL" id="JAVIDL010000002">
    <property type="protein sequence ID" value="MDQ8934421.1"/>
    <property type="molecule type" value="Genomic_DNA"/>
</dbReference>
<organism evidence="2 3">
    <name type="scientific">Acinetobacter rudis</name>
    <dbReference type="NCBI Taxonomy" id="632955"/>
    <lineage>
        <taxon>Bacteria</taxon>
        <taxon>Pseudomonadati</taxon>
        <taxon>Pseudomonadota</taxon>
        <taxon>Gammaproteobacteria</taxon>
        <taxon>Moraxellales</taxon>
        <taxon>Moraxellaceae</taxon>
        <taxon>Acinetobacter</taxon>
    </lineage>
</organism>
<evidence type="ECO:0000256" key="1">
    <source>
        <dbReference type="SAM" id="Phobius"/>
    </source>
</evidence>
<dbReference type="GO" id="GO:0005886">
    <property type="term" value="C:plasma membrane"/>
    <property type="evidence" value="ECO:0007669"/>
    <property type="project" value="TreeGrafter"/>
</dbReference>
<dbReference type="RefSeq" id="WP_308974030.1">
    <property type="nucleotide sequence ID" value="NZ_JAVIDL010000002.1"/>
</dbReference>
<sequence>MIILLCLTIFSGALLSIQAAINARLSQTVGILSTTFLTFALGALITFLLAIFLESNHTQHLLSVPKWQLMGAFLGVPYILIMTFAVPRVGVAIATVAVILGQLLMSLMIDQYGWFNNPIITFSWHHALASFFLFIALIFIYKSNKTHNVMSN</sequence>
<evidence type="ECO:0000313" key="2">
    <source>
        <dbReference type="EMBL" id="MDQ8934421.1"/>
    </source>
</evidence>
<keyword evidence="1" id="KW-1133">Transmembrane helix</keyword>